<dbReference type="EMBL" id="JBGBPQ010000008">
    <property type="protein sequence ID" value="KAL1520974.1"/>
    <property type="molecule type" value="Genomic_DNA"/>
</dbReference>
<evidence type="ECO:0000313" key="2">
    <source>
        <dbReference type="Proteomes" id="UP001515480"/>
    </source>
</evidence>
<name>A0AB34JJW2_PRYPA</name>
<dbReference type="Gene3D" id="3.40.30.10">
    <property type="entry name" value="Glutaredoxin"/>
    <property type="match status" value="1"/>
</dbReference>
<keyword evidence="2" id="KW-1185">Reference proteome</keyword>
<proteinExistence type="predicted"/>
<evidence type="ECO:0000313" key="1">
    <source>
        <dbReference type="EMBL" id="KAL1520974.1"/>
    </source>
</evidence>
<protein>
    <submittedName>
        <fullName evidence="1">Uncharacterized protein</fullName>
    </submittedName>
</protein>
<dbReference type="AlphaFoldDB" id="A0AB34JJW2"/>
<gene>
    <name evidence="1" type="ORF">AB1Y20_022532</name>
</gene>
<accession>A0AB34JJW2</accession>
<organism evidence="1 2">
    <name type="scientific">Prymnesium parvum</name>
    <name type="common">Toxic golden alga</name>
    <dbReference type="NCBI Taxonomy" id="97485"/>
    <lineage>
        <taxon>Eukaryota</taxon>
        <taxon>Haptista</taxon>
        <taxon>Haptophyta</taxon>
        <taxon>Prymnesiophyceae</taxon>
        <taxon>Prymnesiales</taxon>
        <taxon>Prymnesiaceae</taxon>
        <taxon>Prymnesium</taxon>
    </lineage>
</organism>
<reference evidence="1 2" key="1">
    <citation type="journal article" date="2024" name="Science">
        <title>Giant polyketide synthase enzymes in the biosynthesis of giant marine polyether toxins.</title>
        <authorList>
            <person name="Fallon T.R."/>
            <person name="Shende V.V."/>
            <person name="Wierzbicki I.H."/>
            <person name="Pendleton A.L."/>
            <person name="Watervoot N.F."/>
            <person name="Auber R.P."/>
            <person name="Gonzalez D.J."/>
            <person name="Wisecaver J.H."/>
            <person name="Moore B.S."/>
        </authorList>
    </citation>
    <scope>NUCLEOTIDE SEQUENCE [LARGE SCALE GENOMIC DNA]</scope>
    <source>
        <strain evidence="1 2">12B1</strain>
    </source>
</reference>
<comment type="caution">
    <text evidence="1">The sequence shown here is derived from an EMBL/GenBank/DDBJ whole genome shotgun (WGS) entry which is preliminary data.</text>
</comment>
<sequence>MTGWKKDQGVPDTSMIEFVADTQAALTVGLDIVLTTHPGPAAVLGAQTMRCKRTAMVVVDGIIKAFVIAEAEDDPAGDAKPDATLVDAMLPLMKAA</sequence>
<dbReference type="Proteomes" id="UP001515480">
    <property type="component" value="Unassembled WGS sequence"/>
</dbReference>